<keyword evidence="3" id="KW-1185">Reference proteome</keyword>
<gene>
    <name evidence="2" type="ORF">pdam_00001108</name>
</gene>
<name>A0A3M6V2A6_POCDA</name>
<dbReference type="Proteomes" id="UP000275408">
    <property type="component" value="Unassembled WGS sequence"/>
</dbReference>
<accession>A0A3M6V2A6</accession>
<feature type="region of interest" description="Disordered" evidence="1">
    <location>
        <begin position="1"/>
        <end position="20"/>
    </location>
</feature>
<evidence type="ECO:0000313" key="3">
    <source>
        <dbReference type="Proteomes" id="UP000275408"/>
    </source>
</evidence>
<protein>
    <submittedName>
        <fullName evidence="2">Uncharacterized protein</fullName>
    </submittedName>
</protein>
<evidence type="ECO:0000313" key="2">
    <source>
        <dbReference type="EMBL" id="RMX59914.1"/>
    </source>
</evidence>
<reference evidence="2 3" key="1">
    <citation type="journal article" date="2018" name="Sci. Rep.">
        <title>Comparative analysis of the Pocillopora damicornis genome highlights role of immune system in coral evolution.</title>
        <authorList>
            <person name="Cunning R."/>
            <person name="Bay R.A."/>
            <person name="Gillette P."/>
            <person name="Baker A.C."/>
            <person name="Traylor-Knowles N."/>
        </authorList>
    </citation>
    <scope>NUCLEOTIDE SEQUENCE [LARGE SCALE GENOMIC DNA]</scope>
    <source>
        <strain evidence="2">RSMAS</strain>
        <tissue evidence="2">Whole animal</tissue>
    </source>
</reference>
<dbReference type="AlphaFoldDB" id="A0A3M6V2A6"/>
<evidence type="ECO:0000256" key="1">
    <source>
        <dbReference type="SAM" id="MobiDB-lite"/>
    </source>
</evidence>
<organism evidence="2 3">
    <name type="scientific">Pocillopora damicornis</name>
    <name type="common">Cauliflower coral</name>
    <name type="synonym">Millepora damicornis</name>
    <dbReference type="NCBI Taxonomy" id="46731"/>
    <lineage>
        <taxon>Eukaryota</taxon>
        <taxon>Metazoa</taxon>
        <taxon>Cnidaria</taxon>
        <taxon>Anthozoa</taxon>
        <taxon>Hexacorallia</taxon>
        <taxon>Scleractinia</taxon>
        <taxon>Astrocoeniina</taxon>
        <taxon>Pocilloporidae</taxon>
        <taxon>Pocillopora</taxon>
    </lineage>
</organism>
<proteinExistence type="predicted"/>
<sequence>MGIVKDNGRGDVCAGDDKDDRAESAARGEGIGKRLDGVNGVAKVGVVGGRVRGVMPRGLPATAVTCCGGVVEVADVLWLKVAVASVASVSSTLESCGLEVLEVLLPSDITTESPSGPVQDPAVIGNFFVLCLFFIEFNVSFALQHNKTLKMVFERLLGGRARSTSSGLRALSLINADEDGINIVKHINIKAVSQILLFLKEEMCTLSLLRAYLEVSEQVDLEYNISSSRKKQFNHPDSLMQEEC</sequence>
<comment type="caution">
    <text evidence="2">The sequence shown here is derived from an EMBL/GenBank/DDBJ whole genome shotgun (WGS) entry which is preliminary data.</text>
</comment>
<dbReference type="EMBL" id="RCHS01000253">
    <property type="protein sequence ID" value="RMX59914.1"/>
    <property type="molecule type" value="Genomic_DNA"/>
</dbReference>